<dbReference type="AlphaFoldDB" id="F0R1R1"/>
<dbReference type="HOGENOM" id="CLU_024566_1_0_10"/>
<dbReference type="InterPro" id="IPR005502">
    <property type="entry name" value="Ribosyl_crysJ1"/>
</dbReference>
<comment type="cofactor">
    <cofactor evidence="1">
        <name>Mg(2+)</name>
        <dbReference type="ChEBI" id="CHEBI:18420"/>
    </cofactor>
    <text evidence="1">Binds 2 magnesium ions per subunit.</text>
</comment>
<evidence type="ECO:0000313" key="3">
    <source>
        <dbReference type="Proteomes" id="UP000007486"/>
    </source>
</evidence>
<dbReference type="PANTHER" id="PTHR16222">
    <property type="entry name" value="ADP-RIBOSYLGLYCOHYDROLASE"/>
    <property type="match status" value="1"/>
</dbReference>
<feature type="binding site" evidence="1">
    <location>
        <position position="91"/>
    </location>
    <ligand>
        <name>Mg(2+)</name>
        <dbReference type="ChEBI" id="CHEBI:18420"/>
        <label>1</label>
    </ligand>
</feature>
<dbReference type="KEGG" id="bsa:Bacsa_1810"/>
<keyword evidence="1" id="KW-0460">Magnesium</keyword>
<dbReference type="InterPro" id="IPR050792">
    <property type="entry name" value="ADP-ribosylglycohydrolase"/>
</dbReference>
<feature type="binding site" evidence="1">
    <location>
        <position position="278"/>
    </location>
    <ligand>
        <name>Mg(2+)</name>
        <dbReference type="ChEBI" id="CHEBI:18420"/>
        <label>1</label>
    </ligand>
</feature>
<dbReference type="EMBL" id="CP002530">
    <property type="protein sequence ID" value="ADY36369.1"/>
    <property type="molecule type" value="Genomic_DNA"/>
</dbReference>
<feature type="binding site" evidence="1">
    <location>
        <position position="89"/>
    </location>
    <ligand>
        <name>Mg(2+)</name>
        <dbReference type="ChEBI" id="CHEBI:18420"/>
        <label>1</label>
    </ligand>
</feature>
<keyword evidence="3" id="KW-1185">Reference proteome</keyword>
<sequence>MNFSNLSCALEYRNYYLRLFMKKIFDKYFDNQYFSNIFAYKDKRKIFSRINNDKLMIGAITGDIIGSVYEFNNIKTKDFPLFSKDSTYTDDTIMTIAVADWLLHGGDLAKVMQHYGRKYPNPMGGYGGRFSMWLHEKNPKPYNSWGNGAAMRVSPVGWYFDTLEKTMEVAKETAMVTHNHEEGIKGAQAVAAAIFLARKSYWPDDFADYDDDRKKRERIKKFIEETFGYDLNRTCDEIRPTYGFDESCQGTVPEAIIAFLESKDYEDAVRLAVSLGGDSDTLACITGGIAQAYYLYKFPLDIWKKVYSLLDKDLQNIYMEFHRARFEWFVHPRWWEPHDVRLIEGSKEEKERLERT</sequence>
<proteinExistence type="predicted"/>
<dbReference type="eggNOG" id="COG1397">
    <property type="taxonomic scope" value="Bacteria"/>
</dbReference>
<feature type="binding site" evidence="1">
    <location>
        <position position="280"/>
    </location>
    <ligand>
        <name>Mg(2+)</name>
        <dbReference type="ChEBI" id="CHEBI:18420"/>
        <label>1</label>
    </ligand>
</feature>
<evidence type="ECO:0000256" key="1">
    <source>
        <dbReference type="PIRSR" id="PIRSR605502-1"/>
    </source>
</evidence>
<gene>
    <name evidence="2" type="ordered locus">Bacsa_1810</name>
</gene>
<dbReference type="Gene3D" id="1.10.4080.10">
    <property type="entry name" value="ADP-ribosylation/Crystallin J1"/>
    <property type="match status" value="1"/>
</dbReference>
<evidence type="ECO:0000313" key="2">
    <source>
        <dbReference type="EMBL" id="ADY36369.1"/>
    </source>
</evidence>
<protein>
    <submittedName>
        <fullName evidence="2">ADP-ribosylation/Crystallin J1</fullName>
    </submittedName>
</protein>
<organism evidence="2 3">
    <name type="scientific">Phocaeicola salanitronis (strain DSM 18170 / JCM 13657 / CCUG 60908 / BL78)</name>
    <name type="common">Bacteroides salanitronis</name>
    <dbReference type="NCBI Taxonomy" id="667015"/>
    <lineage>
        <taxon>Bacteria</taxon>
        <taxon>Pseudomonadati</taxon>
        <taxon>Bacteroidota</taxon>
        <taxon>Bacteroidia</taxon>
        <taxon>Bacteroidales</taxon>
        <taxon>Bacteroidaceae</taxon>
        <taxon>Phocaeicola</taxon>
    </lineage>
</organism>
<dbReference type="Pfam" id="PF03747">
    <property type="entry name" value="ADP_ribosyl_GH"/>
    <property type="match status" value="1"/>
</dbReference>
<dbReference type="STRING" id="667015.Bacsa_1810"/>
<name>F0R1R1_PHOSB</name>
<dbReference type="PANTHER" id="PTHR16222:SF12">
    <property type="entry name" value="ADP-RIBOSYLGLYCOHYDROLASE-RELATED"/>
    <property type="match status" value="1"/>
</dbReference>
<dbReference type="SUPFAM" id="SSF101478">
    <property type="entry name" value="ADP-ribosylglycohydrolase"/>
    <property type="match status" value="1"/>
</dbReference>
<dbReference type="InterPro" id="IPR036705">
    <property type="entry name" value="Ribosyl_crysJ1_sf"/>
</dbReference>
<keyword evidence="1" id="KW-0479">Metal-binding</keyword>
<reference evidence="2 3" key="1">
    <citation type="journal article" date="2011" name="Stand. Genomic Sci.">
        <title>Complete genome sequence of Bacteroides salanitronis type strain (BL78).</title>
        <authorList>
            <person name="Gronow S."/>
            <person name="Held B."/>
            <person name="Lucas S."/>
            <person name="Lapidus A."/>
            <person name="Del Rio T.G."/>
            <person name="Nolan M."/>
            <person name="Tice H."/>
            <person name="Deshpande S."/>
            <person name="Cheng J.F."/>
            <person name="Pitluck S."/>
            <person name="Liolios K."/>
            <person name="Pagani I."/>
            <person name="Ivanova N."/>
            <person name="Mavromatis K."/>
            <person name="Pati A."/>
            <person name="Tapia R."/>
            <person name="Han C."/>
            <person name="Goodwin L."/>
            <person name="Chen A."/>
            <person name="Palaniappan K."/>
            <person name="Land M."/>
            <person name="Hauser L."/>
            <person name="Chang Y.J."/>
            <person name="Jeffries C.D."/>
            <person name="Brambilla E.M."/>
            <person name="Rohde M."/>
            <person name="Goker M."/>
            <person name="Detter J.C."/>
            <person name="Woyke T."/>
            <person name="Bristow J."/>
            <person name="Markowitz V."/>
            <person name="Hugenholtz P."/>
            <person name="Kyrpides N.C."/>
            <person name="Klenk H.P."/>
            <person name="Eisen J.A."/>
        </authorList>
    </citation>
    <scope>NUCLEOTIDE SEQUENCE [LARGE SCALE GENOMIC DNA]</scope>
    <source>
        <strain evidence="2 3">DSM 18170</strain>
    </source>
</reference>
<dbReference type="GO" id="GO:0046872">
    <property type="term" value="F:metal ion binding"/>
    <property type="evidence" value="ECO:0007669"/>
    <property type="project" value="UniProtKB-KW"/>
</dbReference>
<accession>F0R1R1</accession>
<feature type="binding site" evidence="1">
    <location>
        <position position="281"/>
    </location>
    <ligand>
        <name>Mg(2+)</name>
        <dbReference type="ChEBI" id="CHEBI:18420"/>
        <label>1</label>
    </ligand>
</feature>
<feature type="binding site" evidence="1">
    <location>
        <position position="90"/>
    </location>
    <ligand>
        <name>Mg(2+)</name>
        <dbReference type="ChEBI" id="CHEBI:18420"/>
        <label>1</label>
    </ligand>
</feature>
<dbReference type="Proteomes" id="UP000007486">
    <property type="component" value="Chromosome"/>
</dbReference>